<feature type="binding site" evidence="3">
    <location>
        <begin position="50"/>
        <end position="57"/>
    </location>
    <ligand>
        <name>ATP</name>
        <dbReference type="ChEBI" id="CHEBI:30616"/>
    </ligand>
</feature>
<dbReference type="SUPFAM" id="SSF52540">
    <property type="entry name" value="P-loop containing nucleoside triphosphate hydrolases"/>
    <property type="match status" value="1"/>
</dbReference>
<dbReference type="InterPro" id="IPR027417">
    <property type="entry name" value="P-loop_NTPase"/>
</dbReference>
<dbReference type="RefSeq" id="WP_089297863.1">
    <property type="nucleotide sequence ID" value="NZ_BOMU01000100.1"/>
</dbReference>
<evidence type="ECO:0000259" key="4">
    <source>
        <dbReference type="PROSITE" id="PS50901"/>
    </source>
</evidence>
<reference evidence="5 6" key="1">
    <citation type="submission" date="2017-06" db="EMBL/GenBank/DDBJ databases">
        <authorList>
            <person name="Kim H.J."/>
            <person name="Triplett B.A."/>
        </authorList>
    </citation>
    <scope>NUCLEOTIDE SEQUENCE [LARGE SCALE GENOMIC DNA]</scope>
    <source>
        <strain evidence="5 6">DSM 43151</strain>
    </source>
</reference>
<dbReference type="PROSITE" id="PS50901">
    <property type="entry name" value="FTSK"/>
    <property type="match status" value="1"/>
</dbReference>
<dbReference type="Pfam" id="PF01580">
    <property type="entry name" value="FtsK_SpoIIIE"/>
    <property type="match status" value="1"/>
</dbReference>
<protein>
    <submittedName>
        <fullName evidence="5">DNA segregation ATPase FtsK/SpoIIIE, S-DNA-T family</fullName>
    </submittedName>
</protein>
<dbReference type="GO" id="GO:0003677">
    <property type="term" value="F:DNA binding"/>
    <property type="evidence" value="ECO:0007669"/>
    <property type="project" value="InterPro"/>
</dbReference>
<dbReference type="PANTHER" id="PTHR22683:SF41">
    <property type="entry name" value="DNA TRANSLOCASE FTSK"/>
    <property type="match status" value="1"/>
</dbReference>
<dbReference type="GO" id="GO:0005524">
    <property type="term" value="F:ATP binding"/>
    <property type="evidence" value="ECO:0007669"/>
    <property type="project" value="UniProtKB-UniRule"/>
</dbReference>
<feature type="domain" description="FtsK" evidence="4">
    <location>
        <begin position="23"/>
        <end position="214"/>
    </location>
</feature>
<keyword evidence="6" id="KW-1185">Reference proteome</keyword>
<dbReference type="OrthoDB" id="3315716at2"/>
<dbReference type="AlphaFoldDB" id="A0A239GUQ7"/>
<organism evidence="5 6">
    <name type="scientific">Actinoplanes regularis</name>
    <dbReference type="NCBI Taxonomy" id="52697"/>
    <lineage>
        <taxon>Bacteria</taxon>
        <taxon>Bacillati</taxon>
        <taxon>Actinomycetota</taxon>
        <taxon>Actinomycetes</taxon>
        <taxon>Micromonosporales</taxon>
        <taxon>Micromonosporaceae</taxon>
        <taxon>Actinoplanes</taxon>
    </lineage>
</organism>
<dbReference type="Gene3D" id="3.40.50.300">
    <property type="entry name" value="P-loop containing nucleotide triphosphate hydrolases"/>
    <property type="match status" value="1"/>
</dbReference>
<name>A0A239GUQ7_9ACTN</name>
<sequence>MSIIARDPLGTDRVPVAPGLSMFDPMFIGIDEFGHHVTLDTVYHNLLVAGEPGGGKSGLINLAAAHAALSDNTRLVLLDAKYVELGPWRDIADAFIGNDIEAAISVLKRLLIVATNRYMWLLVHRRRKVDRDDNLSTIVTIIDELAMFSTVLGTKEQREEFATLLRGLVSLGRACGMPVIAATQRPSWDIIPASLRDLFGYRAAFRCTTNGSSDVILGAGWADLGYSATDIDPENRGAAWLLAEGRLPYRIKAAYLSDTDIYNIADYAAWMRRPSGITVPAPSTTIQWEMAA</sequence>
<keyword evidence="2 3" id="KW-0067">ATP-binding</keyword>
<evidence type="ECO:0000256" key="3">
    <source>
        <dbReference type="PROSITE-ProRule" id="PRU00289"/>
    </source>
</evidence>
<dbReference type="EMBL" id="FZNR01000022">
    <property type="protein sequence ID" value="SNS72592.1"/>
    <property type="molecule type" value="Genomic_DNA"/>
</dbReference>
<evidence type="ECO:0000256" key="2">
    <source>
        <dbReference type="ARBA" id="ARBA00022840"/>
    </source>
</evidence>
<proteinExistence type="predicted"/>
<dbReference type="PANTHER" id="PTHR22683">
    <property type="entry name" value="SPORULATION PROTEIN RELATED"/>
    <property type="match status" value="1"/>
</dbReference>
<evidence type="ECO:0000313" key="5">
    <source>
        <dbReference type="EMBL" id="SNS72592.1"/>
    </source>
</evidence>
<dbReference type="Proteomes" id="UP000198415">
    <property type="component" value="Unassembled WGS sequence"/>
</dbReference>
<dbReference type="InterPro" id="IPR050206">
    <property type="entry name" value="FtsK/SpoIIIE/SftA"/>
</dbReference>
<gene>
    <name evidence="5" type="ORF">SAMN06264365_12267</name>
</gene>
<evidence type="ECO:0000313" key="6">
    <source>
        <dbReference type="Proteomes" id="UP000198415"/>
    </source>
</evidence>
<dbReference type="InterPro" id="IPR002543">
    <property type="entry name" value="FtsK_dom"/>
</dbReference>
<evidence type="ECO:0000256" key="1">
    <source>
        <dbReference type="ARBA" id="ARBA00022741"/>
    </source>
</evidence>
<accession>A0A239GUQ7</accession>
<keyword evidence="1 3" id="KW-0547">Nucleotide-binding</keyword>